<dbReference type="GO" id="GO:0008794">
    <property type="term" value="F:arsenate reductase (glutaredoxin) activity"/>
    <property type="evidence" value="ECO:0007669"/>
    <property type="project" value="UniProtKB-UniRule"/>
</dbReference>
<evidence type="ECO:0000256" key="6">
    <source>
        <dbReference type="PROSITE-ProRule" id="PRU01282"/>
    </source>
</evidence>
<dbReference type="PANTHER" id="PTHR30041">
    <property type="entry name" value="ARSENATE REDUCTASE"/>
    <property type="match status" value="1"/>
</dbReference>
<dbReference type="Gene3D" id="3.40.30.10">
    <property type="entry name" value="Glutaredoxin"/>
    <property type="match status" value="1"/>
</dbReference>
<keyword evidence="2" id="KW-0059">Arsenical resistance</keyword>
<evidence type="ECO:0000256" key="4">
    <source>
        <dbReference type="ARBA" id="ARBA00038969"/>
    </source>
</evidence>
<keyword evidence="3 7" id="KW-0560">Oxidoreductase</keyword>
<proteinExistence type="inferred from homology"/>
<comment type="similarity">
    <text evidence="1 6 7">Belongs to the ArsC family.</text>
</comment>
<dbReference type="Proteomes" id="UP000013049">
    <property type="component" value="Unassembled WGS sequence"/>
</dbReference>
<dbReference type="EC" id="1.20.4.1" evidence="4 7"/>
<dbReference type="HOGENOM" id="CLU_116644_0_0_6"/>
<dbReference type="SUPFAM" id="SSF52833">
    <property type="entry name" value="Thioredoxin-like"/>
    <property type="match status" value="1"/>
</dbReference>
<evidence type="ECO:0000256" key="1">
    <source>
        <dbReference type="ARBA" id="ARBA00007198"/>
    </source>
</evidence>
<dbReference type="PATRIC" id="fig|1217712.3.peg.1683"/>
<dbReference type="RefSeq" id="WP_004771048.1">
    <property type="nucleotide sequence ID" value="NZ_KB849357.1"/>
</dbReference>
<evidence type="ECO:0000256" key="2">
    <source>
        <dbReference type="ARBA" id="ARBA00022849"/>
    </source>
</evidence>
<dbReference type="InterPro" id="IPR036249">
    <property type="entry name" value="Thioredoxin-like_sf"/>
</dbReference>
<name>N8WBT7_9GAMM</name>
<evidence type="ECO:0000256" key="7">
    <source>
        <dbReference type="RuleBase" id="RU362029"/>
    </source>
</evidence>
<sequence length="144" mass="16190">MTTSSTVKIYHNPACGTSRNTLALIRNTGIEPTVIEYLITPPTHDELVKLIQDAKLTVREAIRQNVDPYRDLDLDRSDLSDEQLLGFMLDHPILINRPFVVTELGTRLSRPSEVVLDILPLPQKGAFTKEDGEKVIDENGQRVN</sequence>
<gene>
    <name evidence="8" type="ORF">F971_01754</name>
</gene>
<dbReference type="InterPro" id="IPR006660">
    <property type="entry name" value="Arsenate_reductase-like"/>
</dbReference>
<protein>
    <recommendedName>
        <fullName evidence="5 7">Arsenate reductase</fullName>
        <ecNumber evidence="4 7">1.20.4.1</ecNumber>
    </recommendedName>
</protein>
<dbReference type="EMBL" id="APPC01000016">
    <property type="protein sequence ID" value="ENU92767.1"/>
    <property type="molecule type" value="Genomic_DNA"/>
</dbReference>
<evidence type="ECO:0000313" key="8">
    <source>
        <dbReference type="EMBL" id="ENU92767.1"/>
    </source>
</evidence>
<dbReference type="NCBIfam" id="TIGR00014">
    <property type="entry name" value="arsC"/>
    <property type="match status" value="1"/>
</dbReference>
<accession>N8WBT7</accession>
<dbReference type="GO" id="GO:0046685">
    <property type="term" value="P:response to arsenic-containing substance"/>
    <property type="evidence" value="ECO:0007669"/>
    <property type="project" value="UniProtKB-KW"/>
</dbReference>
<dbReference type="PROSITE" id="PS51353">
    <property type="entry name" value="ARSC"/>
    <property type="match status" value="1"/>
</dbReference>
<dbReference type="Pfam" id="PF03960">
    <property type="entry name" value="ArsC"/>
    <property type="match status" value="1"/>
</dbReference>
<evidence type="ECO:0000313" key="9">
    <source>
        <dbReference type="Proteomes" id="UP000013049"/>
    </source>
</evidence>
<dbReference type="PANTHER" id="PTHR30041:SF5">
    <property type="entry name" value="ARSENATE REDUCTASE-RELATED"/>
    <property type="match status" value="1"/>
</dbReference>
<comment type="catalytic activity">
    <reaction evidence="7">
        <text>[glutaredoxin]-dithiol + arsenate + glutathione + H(+) = glutathionyl-S-S-[glutaredoxin] + arsenite + H2O</text>
        <dbReference type="Rhea" id="RHEA:22016"/>
        <dbReference type="Rhea" id="RHEA-COMP:10729"/>
        <dbReference type="Rhea" id="RHEA-COMP:17668"/>
        <dbReference type="ChEBI" id="CHEBI:15377"/>
        <dbReference type="ChEBI" id="CHEBI:15378"/>
        <dbReference type="ChEBI" id="CHEBI:29242"/>
        <dbReference type="ChEBI" id="CHEBI:29950"/>
        <dbReference type="ChEBI" id="CHEBI:48597"/>
        <dbReference type="ChEBI" id="CHEBI:57925"/>
        <dbReference type="ChEBI" id="CHEBI:146199"/>
        <dbReference type="EC" id="1.20.4.1"/>
    </reaction>
</comment>
<dbReference type="eggNOG" id="COG1393">
    <property type="taxonomic scope" value="Bacteria"/>
</dbReference>
<evidence type="ECO:0000256" key="3">
    <source>
        <dbReference type="ARBA" id="ARBA00023002"/>
    </source>
</evidence>
<dbReference type="InterPro" id="IPR006659">
    <property type="entry name" value="Arsenate_reductase"/>
</dbReference>
<reference evidence="8 9" key="1">
    <citation type="submission" date="2013-02" db="EMBL/GenBank/DDBJ databases">
        <title>The Genome Sequence of Acinetobacter sp. NIPH 758.</title>
        <authorList>
            <consortium name="The Broad Institute Genome Sequencing Platform"/>
            <consortium name="The Broad Institute Genome Sequencing Center for Infectious Disease"/>
            <person name="Cerqueira G."/>
            <person name="Feldgarden M."/>
            <person name="Courvalin P."/>
            <person name="Perichon B."/>
            <person name="Grillot-Courvalin C."/>
            <person name="Clermont D."/>
            <person name="Rocha E."/>
            <person name="Yoon E.-J."/>
            <person name="Nemec A."/>
            <person name="Walker B."/>
            <person name="Young S.K."/>
            <person name="Zeng Q."/>
            <person name="Gargeya S."/>
            <person name="Fitzgerald M."/>
            <person name="Haas B."/>
            <person name="Abouelleil A."/>
            <person name="Alvarado L."/>
            <person name="Arachchi H.M."/>
            <person name="Berlin A.M."/>
            <person name="Chapman S.B."/>
            <person name="Dewar J."/>
            <person name="Goldberg J."/>
            <person name="Griggs A."/>
            <person name="Gujja S."/>
            <person name="Hansen M."/>
            <person name="Howarth C."/>
            <person name="Imamovic A."/>
            <person name="Larimer J."/>
            <person name="McCowan C."/>
            <person name="Murphy C."/>
            <person name="Neiman D."/>
            <person name="Pearson M."/>
            <person name="Priest M."/>
            <person name="Roberts A."/>
            <person name="Saif S."/>
            <person name="Shea T."/>
            <person name="Sisk P."/>
            <person name="Sykes S."/>
            <person name="Wortman J."/>
            <person name="Nusbaum C."/>
            <person name="Birren B."/>
        </authorList>
    </citation>
    <scope>NUCLEOTIDE SEQUENCE [LARGE SCALE GENOMIC DNA]</scope>
    <source>
        <strain evidence="8 9">NIPH 758</strain>
    </source>
</reference>
<dbReference type="AlphaFoldDB" id="N8WBT7"/>
<evidence type="ECO:0000256" key="5">
    <source>
        <dbReference type="ARBA" id="ARBA00039879"/>
    </source>
</evidence>
<comment type="caution">
    <text evidence="8">The sequence shown here is derived from an EMBL/GenBank/DDBJ whole genome shotgun (WGS) entry which is preliminary data.</text>
</comment>
<dbReference type="CDD" id="cd03034">
    <property type="entry name" value="ArsC_ArsC"/>
    <property type="match status" value="1"/>
</dbReference>
<organism evidence="8 9">
    <name type="scientific">Acinetobacter vivianii</name>
    <dbReference type="NCBI Taxonomy" id="1776742"/>
    <lineage>
        <taxon>Bacteria</taxon>
        <taxon>Pseudomonadati</taxon>
        <taxon>Pseudomonadota</taxon>
        <taxon>Gammaproteobacteria</taxon>
        <taxon>Moraxellales</taxon>
        <taxon>Moraxellaceae</taxon>
        <taxon>Acinetobacter</taxon>
    </lineage>
</organism>